<evidence type="ECO:0000313" key="7">
    <source>
        <dbReference type="EMBL" id="SHE93037.1"/>
    </source>
</evidence>
<dbReference type="Pfam" id="PF02897">
    <property type="entry name" value="Peptidase_S9_N"/>
    <property type="match status" value="1"/>
</dbReference>
<evidence type="ECO:0000259" key="5">
    <source>
        <dbReference type="Pfam" id="PF00326"/>
    </source>
</evidence>
<protein>
    <submittedName>
        <fullName evidence="7">Oligopeptidase B</fullName>
    </submittedName>
</protein>
<comment type="similarity">
    <text evidence="1">Belongs to the peptidase S9A family.</text>
</comment>
<dbReference type="PRINTS" id="PR00862">
    <property type="entry name" value="PROLIGOPTASE"/>
</dbReference>
<dbReference type="PANTHER" id="PTHR11757">
    <property type="entry name" value="PROTEASE FAMILY S9A OLIGOPEPTIDASE"/>
    <property type="match status" value="1"/>
</dbReference>
<dbReference type="Proteomes" id="UP000184170">
    <property type="component" value="Unassembled WGS sequence"/>
</dbReference>
<keyword evidence="2" id="KW-0645">Protease</keyword>
<evidence type="ECO:0000256" key="1">
    <source>
        <dbReference type="ARBA" id="ARBA00005228"/>
    </source>
</evidence>
<dbReference type="InterPro" id="IPR002470">
    <property type="entry name" value="Peptidase_S9A"/>
</dbReference>
<evidence type="ECO:0000256" key="2">
    <source>
        <dbReference type="ARBA" id="ARBA00022670"/>
    </source>
</evidence>
<sequence>MKAAVIALICALALTGCGKPDSAKTGDAELASAMGEALSPPVAKKIPHKMSIHGHERIDNYYWMRDDLRKDPKIIAHLQQENDYSQAVMKHTRALQDTLFEEITGRLEEDKSTVPVKVRDYWYYSRYVPGQEYPVYARKKGALQGAEEVLLDVNTLAEGNDYYHVGRSVVSPNDRLLAYSEDGVGRRIYSIRFKDLKTGKLLQDRLENAEPELVWANDNQTVFYINKDPQTLLGYQVMRHRLGTPQSEDVLVYEEGDTSFYTWLSKSRDGELIYIHHYSTLVKGLSMLDANSPEGEFQPLHPLEAGLEYSARKLKDDFYILTNWEAENFRLMKVAAGDAGDKSKWREVLAHRADVLLEDFTTFDRHLAIVERENGQSALRIIGLDNGDDFTVGFNDPIYQLYLDENPSVDSDTVRVAYSSLTTPNTIYDTKLATGDLQLMKQDKVPGDFDPARYQSEYVSIVARDGAEVPVSLAYRKDRFKQDGSNPLFQIGYGSYGNTVDPRFRPEVISLLDRGFVFAIAHIRGGQKLGRKWYEDGKMFNKKHTFTDFIDVTKGLTTQKYGAADKVFAAGGSAGGLLMGAVVNMEPGLYRGVTAMVPFVDVVTTMLDESIPLTVNEYDEWGNPNNKDSYEYMLSYSPYDQVKAQDYPNMLVTTGLHDSQVQYFEPMKWVAKLRELKTDNNRLIFDVDMDAGHGGASGRYRRYKDIALQYAFYLDLLDKGHLAGPTE</sequence>
<dbReference type="AlphaFoldDB" id="A0A1M4XH80"/>
<dbReference type="OrthoDB" id="9801421at2"/>
<dbReference type="SUPFAM" id="SSF50993">
    <property type="entry name" value="Peptidase/esterase 'gauge' domain"/>
    <property type="match status" value="1"/>
</dbReference>
<dbReference type="STRING" id="494016.SAMN04487965_0972"/>
<evidence type="ECO:0000256" key="3">
    <source>
        <dbReference type="ARBA" id="ARBA00022801"/>
    </source>
</evidence>
<dbReference type="RefSeq" id="WP_073272196.1">
    <property type="nucleotide sequence ID" value="NZ_FQVA01000001.1"/>
</dbReference>
<dbReference type="Pfam" id="PF00326">
    <property type="entry name" value="Peptidase_S9"/>
    <property type="match status" value="1"/>
</dbReference>
<dbReference type="InterPro" id="IPR051543">
    <property type="entry name" value="Serine_Peptidase_S9A"/>
</dbReference>
<dbReference type="PROSITE" id="PS51257">
    <property type="entry name" value="PROKAR_LIPOPROTEIN"/>
    <property type="match status" value="1"/>
</dbReference>
<evidence type="ECO:0000259" key="6">
    <source>
        <dbReference type="Pfam" id="PF02897"/>
    </source>
</evidence>
<keyword evidence="3" id="KW-0378">Hydrolase</keyword>
<evidence type="ECO:0000313" key="8">
    <source>
        <dbReference type="Proteomes" id="UP000184170"/>
    </source>
</evidence>
<evidence type="ECO:0000256" key="4">
    <source>
        <dbReference type="ARBA" id="ARBA00022825"/>
    </source>
</evidence>
<accession>A0A1M4XH80</accession>
<keyword evidence="4" id="KW-0720">Serine protease</keyword>
<name>A0A1M4XH80_9GAMM</name>
<proteinExistence type="inferred from homology"/>
<feature type="domain" description="Peptidase S9 prolyl oligopeptidase catalytic" evidence="5">
    <location>
        <begin position="503"/>
        <end position="718"/>
    </location>
</feature>
<dbReference type="InterPro" id="IPR023302">
    <property type="entry name" value="Pept_S9A_N"/>
</dbReference>
<feature type="domain" description="Peptidase S9A N-terminal" evidence="6">
    <location>
        <begin position="41"/>
        <end position="442"/>
    </location>
</feature>
<dbReference type="GO" id="GO:0006508">
    <property type="term" value="P:proteolysis"/>
    <property type="evidence" value="ECO:0007669"/>
    <property type="project" value="UniProtKB-KW"/>
</dbReference>
<organism evidence="7 8">
    <name type="scientific">Microbulbifer donghaiensis</name>
    <dbReference type="NCBI Taxonomy" id="494016"/>
    <lineage>
        <taxon>Bacteria</taxon>
        <taxon>Pseudomonadati</taxon>
        <taxon>Pseudomonadota</taxon>
        <taxon>Gammaproteobacteria</taxon>
        <taxon>Cellvibrionales</taxon>
        <taxon>Microbulbiferaceae</taxon>
        <taxon>Microbulbifer</taxon>
    </lineage>
</organism>
<dbReference type="Gene3D" id="3.40.50.1820">
    <property type="entry name" value="alpha/beta hydrolase"/>
    <property type="match status" value="1"/>
</dbReference>
<dbReference type="Gene3D" id="2.130.10.120">
    <property type="entry name" value="Prolyl oligopeptidase, N-terminal domain"/>
    <property type="match status" value="1"/>
</dbReference>
<dbReference type="SUPFAM" id="SSF53474">
    <property type="entry name" value="alpha/beta-Hydrolases"/>
    <property type="match status" value="1"/>
</dbReference>
<dbReference type="InterPro" id="IPR001375">
    <property type="entry name" value="Peptidase_S9_cat"/>
</dbReference>
<dbReference type="GO" id="GO:0004252">
    <property type="term" value="F:serine-type endopeptidase activity"/>
    <property type="evidence" value="ECO:0007669"/>
    <property type="project" value="InterPro"/>
</dbReference>
<reference evidence="8" key="1">
    <citation type="submission" date="2016-11" db="EMBL/GenBank/DDBJ databases">
        <authorList>
            <person name="Varghese N."/>
            <person name="Submissions S."/>
        </authorList>
    </citation>
    <scope>NUCLEOTIDE SEQUENCE [LARGE SCALE GENOMIC DNA]</scope>
    <source>
        <strain evidence="8">CGMCC 1.7063</strain>
    </source>
</reference>
<dbReference type="InterPro" id="IPR029058">
    <property type="entry name" value="AB_hydrolase_fold"/>
</dbReference>
<gene>
    <name evidence="7" type="ORF">SAMN04487965_0972</name>
</gene>
<dbReference type="PANTHER" id="PTHR11757:SF19">
    <property type="entry name" value="PROLYL ENDOPEPTIDASE-LIKE"/>
    <property type="match status" value="1"/>
</dbReference>
<dbReference type="EMBL" id="FQVA01000001">
    <property type="protein sequence ID" value="SHE93037.1"/>
    <property type="molecule type" value="Genomic_DNA"/>
</dbReference>
<keyword evidence="8" id="KW-1185">Reference proteome</keyword>